<dbReference type="OrthoDB" id="6479160at2"/>
<dbReference type="InterPro" id="IPR037203">
    <property type="entry name" value="T3SS_needle-like_sf"/>
</dbReference>
<dbReference type="GO" id="GO:0015031">
    <property type="term" value="P:protein transport"/>
    <property type="evidence" value="ECO:0007669"/>
    <property type="project" value="InterPro"/>
</dbReference>
<dbReference type="Gene3D" id="1.20.58.90">
    <property type="match status" value="1"/>
</dbReference>
<accession>A0A1B7JU02</accession>
<sequence length="100" mass="10789">MLTITTPKFSVSDFTDMTPTSTVTSLPLEDTVKKLFAEYTATVGNEKANLITKANNTDPSNPAKLLELQNQVGNYSLALNMISTLVHKSVSAVDTVIKAQ</sequence>
<proteinExistence type="predicted"/>
<dbReference type="Proteomes" id="UP000078224">
    <property type="component" value="Unassembled WGS sequence"/>
</dbReference>
<dbReference type="NCBIfam" id="NF038054">
    <property type="entry name" value="T3SS_SctI"/>
    <property type="match status" value="1"/>
</dbReference>
<comment type="caution">
    <text evidence="1">The sequence shown here is derived from an EMBL/GenBank/DDBJ whole genome shotgun (WGS) entry which is preliminary data.</text>
</comment>
<protein>
    <submittedName>
        <fullName evidence="1">Uncharacterized protein</fullName>
    </submittedName>
</protein>
<dbReference type="EMBL" id="LXEW01000032">
    <property type="protein sequence ID" value="OAT51365.1"/>
    <property type="molecule type" value="Genomic_DNA"/>
</dbReference>
<dbReference type="InterPro" id="IPR047754">
    <property type="entry name" value="T3SS_SctI-like"/>
</dbReference>
<organism evidence="1 2">
    <name type="scientific">Providencia heimbachae ATCC 35613</name>
    <dbReference type="NCBI Taxonomy" id="1354272"/>
    <lineage>
        <taxon>Bacteria</taxon>
        <taxon>Pseudomonadati</taxon>
        <taxon>Pseudomonadota</taxon>
        <taxon>Gammaproteobacteria</taxon>
        <taxon>Enterobacterales</taxon>
        <taxon>Morganellaceae</taxon>
        <taxon>Providencia</taxon>
    </lineage>
</organism>
<evidence type="ECO:0000313" key="1">
    <source>
        <dbReference type="EMBL" id="OAT51365.1"/>
    </source>
</evidence>
<dbReference type="AlphaFoldDB" id="A0A1B7JU02"/>
<evidence type="ECO:0000313" key="2">
    <source>
        <dbReference type="Proteomes" id="UP000078224"/>
    </source>
</evidence>
<dbReference type="RefSeq" id="WP_068908938.1">
    <property type="nucleotide sequence ID" value="NZ_LXEW01000032.1"/>
</dbReference>
<reference evidence="1 2" key="1">
    <citation type="submission" date="2016-04" db="EMBL/GenBank/DDBJ databases">
        <title>ATOL: Assembling a taxonomically balanced genome-scale reconstruction of the evolutionary history of the Enterobacteriaceae.</title>
        <authorList>
            <person name="Plunkett G.III."/>
            <person name="Neeno-Eckwall E.C."/>
            <person name="Glasner J.D."/>
            <person name="Perna N.T."/>
        </authorList>
    </citation>
    <scope>NUCLEOTIDE SEQUENCE [LARGE SCALE GENOMIC DNA]</scope>
    <source>
        <strain evidence="1 2">ATCC 35613</strain>
    </source>
</reference>
<keyword evidence="2" id="KW-1185">Reference proteome</keyword>
<dbReference type="PATRIC" id="fig|1354272.4.peg.2339"/>
<dbReference type="InterPro" id="IPR021123">
    <property type="entry name" value="T3SS_needle-like"/>
</dbReference>
<gene>
    <name evidence="1" type="ORF">M998_2302</name>
</gene>
<dbReference type="Pfam" id="PF09392">
    <property type="entry name" value="T3SS_needle_F"/>
    <property type="match status" value="1"/>
</dbReference>
<name>A0A1B7JU02_9GAMM</name>
<dbReference type="SUPFAM" id="SSF140129">
    <property type="entry name" value="MxiH-like"/>
    <property type="match status" value="1"/>
</dbReference>